<sequence length="321" mass="36075">MTTSEDTKDDTIDGSKTIKHNKDAPAWMVTYADLMSLLFALFVLLLSFSEVNDNSFQKNAGPMREAFNQNADFQTDEQSNLSGGRGILSGVKSVQMDIPQTEAIREAMVAQLRRSLQADIANHLVELEETNTGIIVRFPSETAFQSGGAELAPSSYATLDKIIPVLARTPGDIKVGGHTDDIPISTLQYRSNWDLSSARATSVVHYFLRSGQIPKKRLTSQGYADSRPLIENKTPEARAKNRRVEISIEVPENTKDAQKILEKMQPRRRVWTIEKGQKQLLPGVEETDLEKRRREVEEKAKREKEMADELNKIQMNSIGRQ</sequence>
<keyword evidence="3" id="KW-1003">Cell membrane</keyword>
<comment type="subcellular location">
    <subcellularLocation>
        <location evidence="1">Cell membrane</location>
        <topology evidence="1">Single-pass membrane protein</topology>
    </subcellularLocation>
</comment>
<dbReference type="CDD" id="cd07185">
    <property type="entry name" value="OmpA_C-like"/>
    <property type="match status" value="1"/>
</dbReference>
<feature type="transmembrane region" description="Helical" evidence="9">
    <location>
        <begin position="26"/>
        <end position="48"/>
    </location>
</feature>
<feature type="compositionally biased region" description="Basic and acidic residues" evidence="8">
    <location>
        <begin position="289"/>
        <end position="311"/>
    </location>
</feature>
<dbReference type="PANTHER" id="PTHR30329">
    <property type="entry name" value="STATOR ELEMENT OF FLAGELLAR MOTOR COMPLEX"/>
    <property type="match status" value="1"/>
</dbReference>
<evidence type="ECO:0000259" key="10">
    <source>
        <dbReference type="PROSITE" id="PS51123"/>
    </source>
</evidence>
<keyword evidence="6 7" id="KW-0472">Membrane</keyword>
<evidence type="ECO:0000256" key="6">
    <source>
        <dbReference type="ARBA" id="ARBA00023136"/>
    </source>
</evidence>
<dbReference type="InterPro" id="IPR050330">
    <property type="entry name" value="Bact_OuterMem_StrucFunc"/>
</dbReference>
<dbReference type="InterPro" id="IPR036737">
    <property type="entry name" value="OmpA-like_sf"/>
</dbReference>
<dbReference type="GO" id="GO:0005886">
    <property type="term" value="C:plasma membrane"/>
    <property type="evidence" value="ECO:0007669"/>
    <property type="project" value="UniProtKB-SubCell"/>
</dbReference>
<comment type="caution">
    <text evidence="11">The sequence shown here is derived from an EMBL/GenBank/DDBJ whole genome shotgun (WGS) entry which is preliminary data.</text>
</comment>
<dbReference type="Proteomes" id="UP000632498">
    <property type="component" value="Unassembled WGS sequence"/>
</dbReference>
<evidence type="ECO:0000256" key="2">
    <source>
        <dbReference type="ARBA" id="ARBA00008914"/>
    </source>
</evidence>
<name>A0A917BV86_9PROT</name>
<dbReference type="Pfam" id="PF00691">
    <property type="entry name" value="OmpA"/>
    <property type="match status" value="1"/>
</dbReference>
<dbReference type="EMBL" id="BMHV01000006">
    <property type="protein sequence ID" value="GGF58656.1"/>
    <property type="molecule type" value="Genomic_DNA"/>
</dbReference>
<evidence type="ECO:0000313" key="12">
    <source>
        <dbReference type="Proteomes" id="UP000632498"/>
    </source>
</evidence>
<dbReference type="PROSITE" id="PS51123">
    <property type="entry name" value="OMPA_2"/>
    <property type="match status" value="1"/>
</dbReference>
<proteinExistence type="inferred from homology"/>
<evidence type="ECO:0000256" key="8">
    <source>
        <dbReference type="SAM" id="MobiDB-lite"/>
    </source>
</evidence>
<dbReference type="InterPro" id="IPR025713">
    <property type="entry name" value="MotB-like_N_dom"/>
</dbReference>
<evidence type="ECO:0000256" key="9">
    <source>
        <dbReference type="SAM" id="Phobius"/>
    </source>
</evidence>
<reference evidence="11" key="1">
    <citation type="journal article" date="2014" name="Int. J. Syst. Evol. Microbiol.">
        <title>Complete genome sequence of Corynebacterium casei LMG S-19264T (=DSM 44701T), isolated from a smear-ripened cheese.</title>
        <authorList>
            <consortium name="US DOE Joint Genome Institute (JGI-PGF)"/>
            <person name="Walter F."/>
            <person name="Albersmeier A."/>
            <person name="Kalinowski J."/>
            <person name="Ruckert C."/>
        </authorList>
    </citation>
    <scope>NUCLEOTIDE SEQUENCE</scope>
    <source>
        <strain evidence="11">CGMCC 1.15254</strain>
    </source>
</reference>
<dbReference type="RefSeq" id="WP_188662414.1">
    <property type="nucleotide sequence ID" value="NZ_BMHV01000006.1"/>
</dbReference>
<dbReference type="AlphaFoldDB" id="A0A917BV86"/>
<evidence type="ECO:0000256" key="4">
    <source>
        <dbReference type="ARBA" id="ARBA00022692"/>
    </source>
</evidence>
<evidence type="ECO:0000256" key="7">
    <source>
        <dbReference type="PROSITE-ProRule" id="PRU00473"/>
    </source>
</evidence>
<evidence type="ECO:0000256" key="3">
    <source>
        <dbReference type="ARBA" id="ARBA00022475"/>
    </source>
</evidence>
<keyword evidence="4 9" id="KW-0812">Transmembrane</keyword>
<evidence type="ECO:0000256" key="1">
    <source>
        <dbReference type="ARBA" id="ARBA00004162"/>
    </source>
</evidence>
<evidence type="ECO:0000256" key="5">
    <source>
        <dbReference type="ARBA" id="ARBA00022989"/>
    </source>
</evidence>
<evidence type="ECO:0000313" key="11">
    <source>
        <dbReference type="EMBL" id="GGF58656.1"/>
    </source>
</evidence>
<reference evidence="11" key="2">
    <citation type="submission" date="2020-09" db="EMBL/GenBank/DDBJ databases">
        <authorList>
            <person name="Sun Q."/>
            <person name="Zhou Y."/>
        </authorList>
    </citation>
    <scope>NUCLEOTIDE SEQUENCE</scope>
    <source>
        <strain evidence="11">CGMCC 1.15254</strain>
    </source>
</reference>
<organism evidence="11 12">
    <name type="scientific">Terasakiella brassicae</name>
    <dbReference type="NCBI Taxonomy" id="1634917"/>
    <lineage>
        <taxon>Bacteria</taxon>
        <taxon>Pseudomonadati</taxon>
        <taxon>Pseudomonadota</taxon>
        <taxon>Alphaproteobacteria</taxon>
        <taxon>Rhodospirillales</taxon>
        <taxon>Terasakiellaceae</taxon>
        <taxon>Terasakiella</taxon>
    </lineage>
</organism>
<feature type="region of interest" description="Disordered" evidence="8">
    <location>
        <begin position="282"/>
        <end position="321"/>
    </location>
</feature>
<dbReference type="PANTHER" id="PTHR30329:SF21">
    <property type="entry name" value="LIPOPROTEIN YIAD-RELATED"/>
    <property type="match status" value="1"/>
</dbReference>
<dbReference type="Pfam" id="PF13677">
    <property type="entry name" value="MotB_plug"/>
    <property type="match status" value="1"/>
</dbReference>
<dbReference type="Gene3D" id="3.30.1330.60">
    <property type="entry name" value="OmpA-like domain"/>
    <property type="match status" value="1"/>
</dbReference>
<feature type="domain" description="OmpA-like" evidence="10">
    <location>
        <begin position="131"/>
        <end position="252"/>
    </location>
</feature>
<keyword evidence="5 9" id="KW-1133">Transmembrane helix</keyword>
<comment type="similarity">
    <text evidence="2">Belongs to the MotB family.</text>
</comment>
<accession>A0A917BV86</accession>
<dbReference type="SUPFAM" id="SSF103088">
    <property type="entry name" value="OmpA-like"/>
    <property type="match status" value="1"/>
</dbReference>
<keyword evidence="12" id="KW-1185">Reference proteome</keyword>
<dbReference type="InterPro" id="IPR006665">
    <property type="entry name" value="OmpA-like"/>
</dbReference>
<protein>
    <submittedName>
        <fullName evidence="11">OmpA/MotB protein</fullName>
    </submittedName>
</protein>
<gene>
    <name evidence="11" type="ORF">GCM10011332_10270</name>
</gene>